<dbReference type="Gene3D" id="1.10.8.100">
    <property type="entry name" value="Ribosomal RNA adenine dimethylase-like, domain 2"/>
    <property type="match status" value="1"/>
</dbReference>
<evidence type="ECO:0000259" key="9">
    <source>
        <dbReference type="SMART" id="SM00650"/>
    </source>
</evidence>
<protein>
    <recommendedName>
        <fullName evidence="7">Ribosomal RNA small subunit methyltransferase A</fullName>
        <ecNumber evidence="7">2.1.1.182</ecNumber>
    </recommendedName>
    <alternativeName>
        <fullName evidence="7">16S rRNA (adenine(1518)-N(6)/adenine(1519)-N(6))-dimethyltransferase</fullName>
    </alternativeName>
    <alternativeName>
        <fullName evidence="7">16S rRNA dimethyladenosine transferase</fullName>
    </alternativeName>
    <alternativeName>
        <fullName evidence="7">16S rRNA dimethylase</fullName>
    </alternativeName>
    <alternativeName>
        <fullName evidence="7">S-adenosylmethionine-6-N', N'-adenosyl(rRNA) dimethyltransferase</fullName>
    </alternativeName>
</protein>
<dbReference type="SMART" id="SM00650">
    <property type="entry name" value="rADc"/>
    <property type="match status" value="1"/>
</dbReference>
<feature type="domain" description="Ribosomal RNA adenine methylase transferase N-terminal" evidence="9">
    <location>
        <begin position="33"/>
        <end position="206"/>
    </location>
</feature>
<evidence type="ECO:0000256" key="6">
    <source>
        <dbReference type="ARBA" id="ARBA00022884"/>
    </source>
</evidence>
<keyword evidence="3 7" id="KW-0489">Methyltransferase</keyword>
<dbReference type="InterPro" id="IPR020598">
    <property type="entry name" value="rRNA_Ade_methylase_Trfase_N"/>
</dbReference>
<keyword evidence="2 7" id="KW-0698">rRNA processing</keyword>
<dbReference type="PANTHER" id="PTHR11727">
    <property type="entry name" value="DIMETHYLADENOSINE TRANSFERASE"/>
    <property type="match status" value="1"/>
</dbReference>
<evidence type="ECO:0000256" key="3">
    <source>
        <dbReference type="ARBA" id="ARBA00022603"/>
    </source>
</evidence>
<comment type="subcellular location">
    <subcellularLocation>
        <location evidence="7">Cytoplasm</location>
    </subcellularLocation>
</comment>
<dbReference type="InterPro" id="IPR029063">
    <property type="entry name" value="SAM-dependent_MTases_sf"/>
</dbReference>
<dbReference type="CDD" id="cd02440">
    <property type="entry name" value="AdoMet_MTases"/>
    <property type="match status" value="1"/>
</dbReference>
<evidence type="ECO:0000256" key="7">
    <source>
        <dbReference type="HAMAP-Rule" id="MF_00607"/>
    </source>
</evidence>
<gene>
    <name evidence="7 10" type="primary">rsmA</name>
    <name evidence="7" type="synonym">ksgA</name>
    <name evidence="10" type="ORF">COX22_03785</name>
</gene>
<comment type="catalytic activity">
    <reaction evidence="7">
        <text>adenosine(1518)/adenosine(1519) in 16S rRNA + 4 S-adenosyl-L-methionine = N(6)-dimethyladenosine(1518)/N(6)-dimethyladenosine(1519) in 16S rRNA + 4 S-adenosyl-L-homocysteine + 4 H(+)</text>
        <dbReference type="Rhea" id="RHEA:19609"/>
        <dbReference type="Rhea" id="RHEA-COMP:10232"/>
        <dbReference type="Rhea" id="RHEA-COMP:10233"/>
        <dbReference type="ChEBI" id="CHEBI:15378"/>
        <dbReference type="ChEBI" id="CHEBI:57856"/>
        <dbReference type="ChEBI" id="CHEBI:59789"/>
        <dbReference type="ChEBI" id="CHEBI:74411"/>
        <dbReference type="ChEBI" id="CHEBI:74493"/>
        <dbReference type="EC" id="2.1.1.182"/>
    </reaction>
</comment>
<comment type="similarity">
    <text evidence="7">Belongs to the class I-like SAM-binding methyltransferase superfamily. rRNA adenine N(6)-methyltransferase family. RsmA subfamily.</text>
</comment>
<dbReference type="Gene3D" id="3.40.50.150">
    <property type="entry name" value="Vaccinia Virus protein VP39"/>
    <property type="match status" value="1"/>
</dbReference>
<dbReference type="InterPro" id="IPR023165">
    <property type="entry name" value="rRNA_Ade_diMease-like_C"/>
</dbReference>
<keyword evidence="5 7" id="KW-0949">S-adenosyl-L-methionine</keyword>
<proteinExistence type="inferred from homology"/>
<evidence type="ECO:0000256" key="8">
    <source>
        <dbReference type="PROSITE-ProRule" id="PRU01026"/>
    </source>
</evidence>
<feature type="binding site" evidence="7 8">
    <location>
        <position position="74"/>
    </location>
    <ligand>
        <name>S-adenosyl-L-methionine</name>
        <dbReference type="ChEBI" id="CHEBI:59789"/>
    </ligand>
</feature>
<dbReference type="AlphaFoldDB" id="A0A2G9ZK53"/>
<feature type="binding site" evidence="7 8">
    <location>
        <position position="101"/>
    </location>
    <ligand>
        <name>S-adenosyl-L-methionine</name>
        <dbReference type="ChEBI" id="CHEBI:59789"/>
    </ligand>
</feature>
<dbReference type="EC" id="2.1.1.182" evidence="7"/>
<comment type="caution">
    <text evidence="10">The sequence shown here is derived from an EMBL/GenBank/DDBJ whole genome shotgun (WGS) entry which is preliminary data.</text>
</comment>
<dbReference type="EMBL" id="PCSD01000093">
    <property type="protein sequence ID" value="PIP33547.1"/>
    <property type="molecule type" value="Genomic_DNA"/>
</dbReference>
<feature type="binding site" evidence="7 8">
    <location>
        <position position="122"/>
    </location>
    <ligand>
        <name>S-adenosyl-L-methionine</name>
        <dbReference type="ChEBI" id="CHEBI:59789"/>
    </ligand>
</feature>
<reference evidence="10 11" key="1">
    <citation type="submission" date="2017-09" db="EMBL/GenBank/DDBJ databases">
        <title>Depth-based differentiation of microbial function through sediment-hosted aquifers and enrichment of novel symbionts in the deep terrestrial subsurface.</title>
        <authorList>
            <person name="Probst A.J."/>
            <person name="Ladd B."/>
            <person name="Jarett J.K."/>
            <person name="Geller-Mcgrath D.E."/>
            <person name="Sieber C.M."/>
            <person name="Emerson J.B."/>
            <person name="Anantharaman K."/>
            <person name="Thomas B.C."/>
            <person name="Malmstrom R."/>
            <person name="Stieglmeier M."/>
            <person name="Klingl A."/>
            <person name="Woyke T."/>
            <person name="Ryan C.M."/>
            <person name="Banfield J.F."/>
        </authorList>
    </citation>
    <scope>NUCLEOTIDE SEQUENCE [LARGE SCALE GENOMIC DNA]</scope>
    <source>
        <strain evidence="10">CG23_combo_of_CG06-09_8_20_14_all_49_15</strain>
    </source>
</reference>
<dbReference type="PROSITE" id="PS01131">
    <property type="entry name" value="RRNA_A_DIMETH"/>
    <property type="match status" value="1"/>
</dbReference>
<dbReference type="NCBIfam" id="TIGR00755">
    <property type="entry name" value="ksgA"/>
    <property type="match status" value="1"/>
</dbReference>
<dbReference type="Proteomes" id="UP000230729">
    <property type="component" value="Unassembled WGS sequence"/>
</dbReference>
<dbReference type="HAMAP" id="MF_00607">
    <property type="entry name" value="16SrRNA_methyltr_A"/>
    <property type="match status" value="1"/>
</dbReference>
<feature type="binding site" evidence="7 8">
    <location>
        <position position="28"/>
    </location>
    <ligand>
        <name>S-adenosyl-L-methionine</name>
        <dbReference type="ChEBI" id="CHEBI:59789"/>
    </ligand>
</feature>
<comment type="function">
    <text evidence="7">Specifically dimethylates two adjacent adenosines (A1518 and A1519) in the loop of a conserved hairpin near the 3'-end of 16S rRNA in the 30S particle. May play a critical role in biogenesis of 30S subunits.</text>
</comment>
<organism evidence="10 11">
    <name type="scientific">Candidatus Falkowbacteria bacterium CG23_combo_of_CG06-09_8_20_14_all_49_15</name>
    <dbReference type="NCBI Taxonomy" id="1974572"/>
    <lineage>
        <taxon>Bacteria</taxon>
        <taxon>Candidatus Falkowiibacteriota</taxon>
    </lineage>
</organism>
<evidence type="ECO:0000256" key="4">
    <source>
        <dbReference type="ARBA" id="ARBA00022679"/>
    </source>
</evidence>
<name>A0A2G9ZK53_9BACT</name>
<dbReference type="GO" id="GO:0003723">
    <property type="term" value="F:RNA binding"/>
    <property type="evidence" value="ECO:0007669"/>
    <property type="project" value="UniProtKB-UniRule"/>
</dbReference>
<feature type="binding site" evidence="7 8">
    <location>
        <position position="53"/>
    </location>
    <ligand>
        <name>S-adenosyl-L-methionine</name>
        <dbReference type="ChEBI" id="CHEBI:59789"/>
    </ligand>
</feature>
<dbReference type="GO" id="GO:0005829">
    <property type="term" value="C:cytosol"/>
    <property type="evidence" value="ECO:0007669"/>
    <property type="project" value="TreeGrafter"/>
</dbReference>
<sequence>MVDLLKETKDWCEKYDIIPARSKGQNFLIDESVYHKIVTTADLRPDDIVLEVGPGFGFLTEQLAKRVKQVIAVELDDKLAEILKERLTAEKIENVEIVNEDILEVRSEKLEVRSNEYKIVANLPYNISSRFLRQFLGSDQLRPKMMVLMLQKEVAARVAAKPGEMSLLAVSVQFFCQPEIISLVPKTAFWPAPEVDSAIMKLEVRSKESEAKSVKLEGGNEKDFFRLVKIGFSARRKKLLNNLAAGYRIGKPEALAAVLAAGLSENVRPQDLSVADWIKLFKISEFKF</sequence>
<dbReference type="SUPFAM" id="SSF53335">
    <property type="entry name" value="S-adenosyl-L-methionine-dependent methyltransferases"/>
    <property type="match status" value="1"/>
</dbReference>
<dbReference type="FunFam" id="3.40.50.150:FF:000023">
    <property type="entry name" value="Ribosomal RNA small subunit methyltransferase A"/>
    <property type="match status" value="1"/>
</dbReference>
<evidence type="ECO:0000313" key="11">
    <source>
        <dbReference type="Proteomes" id="UP000230729"/>
    </source>
</evidence>
<feature type="binding site" evidence="7 8">
    <location>
        <position position="26"/>
    </location>
    <ligand>
        <name>S-adenosyl-L-methionine</name>
        <dbReference type="ChEBI" id="CHEBI:59789"/>
    </ligand>
</feature>
<keyword evidence="4 7" id="KW-0808">Transferase</keyword>
<dbReference type="GO" id="GO:0052908">
    <property type="term" value="F:16S rRNA (adenine(1518)-N(6)/adenine(1519)-N(6))-dimethyltransferase activity"/>
    <property type="evidence" value="ECO:0007669"/>
    <property type="project" value="UniProtKB-EC"/>
</dbReference>
<evidence type="ECO:0000256" key="1">
    <source>
        <dbReference type="ARBA" id="ARBA00022490"/>
    </source>
</evidence>
<accession>A0A2G9ZK53</accession>
<evidence type="ECO:0000256" key="5">
    <source>
        <dbReference type="ARBA" id="ARBA00022691"/>
    </source>
</evidence>
<keyword evidence="1 7" id="KW-0963">Cytoplasm</keyword>
<dbReference type="Pfam" id="PF00398">
    <property type="entry name" value="RrnaAD"/>
    <property type="match status" value="1"/>
</dbReference>
<evidence type="ECO:0000313" key="10">
    <source>
        <dbReference type="EMBL" id="PIP33547.1"/>
    </source>
</evidence>
<dbReference type="InterPro" id="IPR011530">
    <property type="entry name" value="rRNA_adenine_dimethylase"/>
</dbReference>
<dbReference type="PROSITE" id="PS51689">
    <property type="entry name" value="SAM_RNA_A_N6_MT"/>
    <property type="match status" value="1"/>
</dbReference>
<dbReference type="InterPro" id="IPR001737">
    <property type="entry name" value="KsgA/Erm"/>
</dbReference>
<keyword evidence="6 7" id="KW-0694">RNA-binding</keyword>
<evidence type="ECO:0000256" key="2">
    <source>
        <dbReference type="ARBA" id="ARBA00022552"/>
    </source>
</evidence>
<dbReference type="PANTHER" id="PTHR11727:SF7">
    <property type="entry name" value="DIMETHYLADENOSINE TRANSFERASE-RELATED"/>
    <property type="match status" value="1"/>
</dbReference>
<dbReference type="InterPro" id="IPR020596">
    <property type="entry name" value="rRNA_Ade_Mease_Trfase_CS"/>
</dbReference>